<reference evidence="1" key="1">
    <citation type="submission" date="2017-09" db="EMBL/GenBank/DDBJ databases">
        <title>Polyketide synthases of a Diaporthe helianthi virulent isolate.</title>
        <authorList>
            <person name="Baroncelli R."/>
        </authorList>
    </citation>
    <scope>NUCLEOTIDE SEQUENCE [LARGE SCALE GENOMIC DNA]</scope>
    <source>
        <strain evidence="1">7/96</strain>
    </source>
</reference>
<dbReference type="AlphaFoldDB" id="A0A2P5HKK6"/>
<evidence type="ECO:0000313" key="1">
    <source>
        <dbReference type="EMBL" id="POS70788.1"/>
    </source>
</evidence>
<name>A0A2P5HKK6_DIAHE</name>
<dbReference type="EMBL" id="MAVT02001484">
    <property type="protein sequence ID" value="POS70788.1"/>
    <property type="molecule type" value="Genomic_DNA"/>
</dbReference>
<gene>
    <name evidence="1" type="ORF">DHEL01_v210817</name>
</gene>
<protein>
    <submittedName>
        <fullName evidence="1">Uncharacterized protein</fullName>
    </submittedName>
</protein>
<organism evidence="1 2">
    <name type="scientific">Diaporthe helianthi</name>
    <dbReference type="NCBI Taxonomy" id="158607"/>
    <lineage>
        <taxon>Eukaryota</taxon>
        <taxon>Fungi</taxon>
        <taxon>Dikarya</taxon>
        <taxon>Ascomycota</taxon>
        <taxon>Pezizomycotina</taxon>
        <taxon>Sordariomycetes</taxon>
        <taxon>Sordariomycetidae</taxon>
        <taxon>Diaporthales</taxon>
        <taxon>Diaporthaceae</taxon>
        <taxon>Diaporthe</taxon>
    </lineage>
</organism>
<sequence>MTEFISWQQAQIAKFVEQQHAVLARVDRAVQGMESQVIERVKEHLRDEYKTDNQESKSKELGQLIQNLVDESIVNLEAAIKANLERRKDIWKTSSLNLNLNA</sequence>
<keyword evidence="2" id="KW-1185">Reference proteome</keyword>
<proteinExistence type="predicted"/>
<dbReference type="OrthoDB" id="47007at2759"/>
<comment type="caution">
    <text evidence="1">The sequence shown here is derived from an EMBL/GenBank/DDBJ whole genome shotgun (WGS) entry which is preliminary data.</text>
</comment>
<evidence type="ECO:0000313" key="2">
    <source>
        <dbReference type="Proteomes" id="UP000094444"/>
    </source>
</evidence>
<dbReference type="Proteomes" id="UP000094444">
    <property type="component" value="Unassembled WGS sequence"/>
</dbReference>
<dbReference type="InParanoid" id="A0A2P5HKK6"/>
<accession>A0A2P5HKK6</accession>